<name>A0AAP6ELZ2_9ACTN</name>
<feature type="region of interest" description="Disordered" evidence="1">
    <location>
        <begin position="193"/>
        <end position="219"/>
    </location>
</feature>
<organism evidence="2 5">
    <name type="scientific">Streptomyces acidiscabies</name>
    <dbReference type="NCBI Taxonomy" id="42234"/>
    <lineage>
        <taxon>Bacteria</taxon>
        <taxon>Bacillati</taxon>
        <taxon>Actinomycetota</taxon>
        <taxon>Actinomycetes</taxon>
        <taxon>Kitasatosporales</taxon>
        <taxon>Streptomycetaceae</taxon>
        <taxon>Streptomyces</taxon>
    </lineage>
</organism>
<dbReference type="Proteomes" id="UP001282288">
    <property type="component" value="Unassembled WGS sequence"/>
</dbReference>
<evidence type="ECO:0000313" key="5">
    <source>
        <dbReference type="Proteomes" id="UP001282288"/>
    </source>
</evidence>
<dbReference type="Proteomes" id="UP001272987">
    <property type="component" value="Unassembled WGS sequence"/>
</dbReference>
<keyword evidence="4" id="KW-1185">Reference proteome</keyword>
<accession>A0AAP6ELZ2</accession>
<dbReference type="EMBL" id="JARAWP010000015">
    <property type="protein sequence ID" value="MDX3021327.1"/>
    <property type="molecule type" value="Genomic_DNA"/>
</dbReference>
<evidence type="ECO:0000313" key="2">
    <source>
        <dbReference type="EMBL" id="MDX2967026.1"/>
    </source>
</evidence>
<protein>
    <submittedName>
        <fullName evidence="2">Uncharacterized protein</fullName>
    </submittedName>
</protein>
<proteinExistence type="predicted"/>
<sequence length="219" mass="24177">MAELHRQLPSVNDRINWLSALADPTEYEQITDDLYAVFITARDLAPARNATGCSRHPNGPVDTEAPAGWGLCLLCNTSRRIGNPSARAAPELQRSMWVIPQPPYDHRALTGTMKTLNEAVADLGFCSPDLDFERVADLVHCAFWIARELARPPSESGCSQHPNAPIDHDAPGGPQCLFCLGRQRRALLGEPTVNVRPSRPLPAPRRPPRTWLIHPTDDT</sequence>
<evidence type="ECO:0000256" key="1">
    <source>
        <dbReference type="SAM" id="MobiDB-lite"/>
    </source>
</evidence>
<dbReference type="EMBL" id="JARAWC010000078">
    <property type="protein sequence ID" value="MDX2967026.1"/>
    <property type="molecule type" value="Genomic_DNA"/>
</dbReference>
<dbReference type="AlphaFoldDB" id="A0AAP6ELZ2"/>
<gene>
    <name evidence="2" type="ORF">PV399_46140</name>
    <name evidence="3" type="ORF">PV666_26050</name>
</gene>
<reference evidence="2 4" key="1">
    <citation type="journal article" date="2023" name="Microb. Genom.">
        <title>Mesoterricola silvestris gen. nov., sp. nov., Mesoterricola sediminis sp. nov., Geothrix oryzae sp. nov., Geothrix edaphica sp. nov., Geothrix rubra sp. nov., and Geothrix limicola sp. nov., six novel members of Acidobacteriota isolated from soils.</title>
        <authorList>
            <person name="Weisberg A.J."/>
            <person name="Pearce E."/>
            <person name="Kramer C.G."/>
            <person name="Chang J.H."/>
            <person name="Clarke C.R."/>
        </authorList>
    </citation>
    <scope>NUCLEOTIDE SEQUENCE</scope>
    <source>
        <strain evidence="3 4">NB05-1H</strain>
        <strain evidence="2">NRRL_B-16521</strain>
    </source>
</reference>
<evidence type="ECO:0000313" key="4">
    <source>
        <dbReference type="Proteomes" id="UP001272987"/>
    </source>
</evidence>
<comment type="caution">
    <text evidence="2">The sequence shown here is derived from an EMBL/GenBank/DDBJ whole genome shotgun (WGS) entry which is preliminary data.</text>
</comment>
<dbReference type="RefSeq" id="WP_158002765.1">
    <property type="nucleotide sequence ID" value="NZ_BCMK01000038.1"/>
</dbReference>
<evidence type="ECO:0000313" key="3">
    <source>
        <dbReference type="EMBL" id="MDX3021327.1"/>
    </source>
</evidence>